<organism evidence="2 3">
    <name type="scientific">Marimonas arenosa</name>
    <dbReference type="NCBI Taxonomy" id="1795305"/>
    <lineage>
        <taxon>Bacteria</taxon>
        <taxon>Pseudomonadati</taxon>
        <taxon>Pseudomonadota</taxon>
        <taxon>Alphaproteobacteria</taxon>
        <taxon>Rhodobacterales</taxon>
        <taxon>Paracoccaceae</taxon>
        <taxon>Marimonas</taxon>
    </lineage>
</organism>
<dbReference type="AlphaFoldDB" id="A0AAE3WBD1"/>
<evidence type="ECO:0000313" key="2">
    <source>
        <dbReference type="EMBL" id="MDQ2089831.1"/>
    </source>
</evidence>
<dbReference type="RefSeq" id="WP_306735101.1">
    <property type="nucleotide sequence ID" value="NZ_JANHAX010000002.1"/>
</dbReference>
<feature type="chain" id="PRO_5042210396" evidence="1">
    <location>
        <begin position="25"/>
        <end position="508"/>
    </location>
</feature>
<keyword evidence="3" id="KW-1185">Reference proteome</keyword>
<dbReference type="Proteomes" id="UP001226762">
    <property type="component" value="Unassembled WGS sequence"/>
</dbReference>
<sequence>MSKWMKLSGSTAICALMTGSAAFADVTAQDVWGDWKSYMQGFGYELIATEATSGGTLTVSDITMGMTLPEGAGAMKMTIGELSFTNNGDGTVTVTMPASQEMKINVAPADDLPADVTLDYTNDGFKMLVSGSVNDMTYSYSAASIGVNLKEVVVEGTAVPIGAAQVAVRDINGRSTVKTGNLREIMQSMKAGAITYNIDFANPENAGEFAKVNGTLGLLSFDGTVNMPLGEFDAANMGEMLNAGFAVDGTYGYTGGNMNFHFADDGETVQGSSSSESGSFSVGMSRDMLKYIVGAKGQKVNFMGSEVPFPIDFSFGEVLFKMVMPVSKTDEAQDFALGITLGDFVTSDMIWGMIDPAGQLPRDPATVAFDLSGKVKLAFDMMDPEQMAAVESGQMGMPGEVESLALNNLEVTAAGASLTGKGGFDLDFPTVMMSQGQEGIDGALDLRLSGANGLMGKLVEMGLLPQEQVMSAQMMMGMFAVPAGEDVYTSKIEMKADGQVLANGQRLK</sequence>
<reference evidence="2" key="2">
    <citation type="submission" date="2023-02" db="EMBL/GenBank/DDBJ databases">
        <title>'Rhodoalgimonas zhirmunskyi' gen. nov., isolated from a red alga.</title>
        <authorList>
            <person name="Nedashkovskaya O.I."/>
            <person name="Otstavnykh N.Y."/>
            <person name="Bystritskaya E.P."/>
            <person name="Balabanova L.A."/>
            <person name="Isaeva M.P."/>
        </authorList>
    </citation>
    <scope>NUCLEOTIDE SEQUENCE</scope>
    <source>
        <strain evidence="2">KCTC 52189</strain>
    </source>
</reference>
<evidence type="ECO:0000313" key="3">
    <source>
        <dbReference type="Proteomes" id="UP001226762"/>
    </source>
</evidence>
<evidence type="ECO:0000256" key="1">
    <source>
        <dbReference type="SAM" id="SignalP"/>
    </source>
</evidence>
<reference evidence="2" key="1">
    <citation type="submission" date="2022-07" db="EMBL/GenBank/DDBJ databases">
        <authorList>
            <person name="Otstavnykh N."/>
            <person name="Isaeva M."/>
            <person name="Bystritskaya E."/>
        </authorList>
    </citation>
    <scope>NUCLEOTIDE SEQUENCE</scope>
    <source>
        <strain evidence="2">KCTC 52189</strain>
    </source>
</reference>
<comment type="caution">
    <text evidence="2">The sequence shown here is derived from an EMBL/GenBank/DDBJ whole genome shotgun (WGS) entry which is preliminary data.</text>
</comment>
<keyword evidence="1" id="KW-0732">Signal</keyword>
<accession>A0AAE3WBD1</accession>
<gene>
    <name evidence="2" type="ORF">NO357_07970</name>
</gene>
<proteinExistence type="predicted"/>
<protein>
    <submittedName>
        <fullName evidence="2">DUF2125 domain-containing protein</fullName>
    </submittedName>
</protein>
<name>A0AAE3WBD1_9RHOB</name>
<feature type="signal peptide" evidence="1">
    <location>
        <begin position="1"/>
        <end position="24"/>
    </location>
</feature>
<dbReference type="EMBL" id="JANHAX010000002">
    <property type="protein sequence ID" value="MDQ2089831.1"/>
    <property type="molecule type" value="Genomic_DNA"/>
</dbReference>